<evidence type="ECO:0000313" key="1">
    <source>
        <dbReference type="EMBL" id="CCX08308.1"/>
    </source>
</evidence>
<dbReference type="AlphaFoldDB" id="U4L0N1"/>
<reference evidence="1 2" key="1">
    <citation type="journal article" date="2013" name="PLoS Genet.">
        <title>The genome and development-dependent transcriptomes of Pyronema confluens: a window into fungal evolution.</title>
        <authorList>
            <person name="Traeger S."/>
            <person name="Altegoer F."/>
            <person name="Freitag M."/>
            <person name="Gabaldon T."/>
            <person name="Kempken F."/>
            <person name="Kumar A."/>
            <person name="Marcet-Houben M."/>
            <person name="Poggeler S."/>
            <person name="Stajich J.E."/>
            <person name="Nowrousian M."/>
        </authorList>
    </citation>
    <scope>NUCLEOTIDE SEQUENCE [LARGE SCALE GENOMIC DNA]</scope>
    <source>
        <strain evidence="2">CBS 100304</strain>
        <tissue evidence="1">Vegetative mycelium</tissue>
    </source>
</reference>
<evidence type="ECO:0000313" key="2">
    <source>
        <dbReference type="Proteomes" id="UP000018144"/>
    </source>
</evidence>
<keyword evidence="2" id="KW-1185">Reference proteome</keyword>
<protein>
    <submittedName>
        <fullName evidence="1">Uncharacterized protein</fullName>
    </submittedName>
</protein>
<gene>
    <name evidence="1" type="ORF">PCON_07901</name>
</gene>
<sequence length="125" mass="14395">MHAADQTLAIRGLHIWMWWTGEMAAQHLVVKCNKHMAEVKRQIFRKENKATEKQNQMPLLGIRVLAKLEREAAAAEVLSPLIVDLQSCVNKHPIMEDIKDGYDSYSIWSALCLLAERCVIKERRN</sequence>
<proteinExistence type="predicted"/>
<dbReference type="EMBL" id="HF935408">
    <property type="protein sequence ID" value="CCX08308.1"/>
    <property type="molecule type" value="Genomic_DNA"/>
</dbReference>
<organism evidence="1 2">
    <name type="scientific">Pyronema omphalodes (strain CBS 100304)</name>
    <name type="common">Pyronema confluens</name>
    <dbReference type="NCBI Taxonomy" id="1076935"/>
    <lineage>
        <taxon>Eukaryota</taxon>
        <taxon>Fungi</taxon>
        <taxon>Dikarya</taxon>
        <taxon>Ascomycota</taxon>
        <taxon>Pezizomycotina</taxon>
        <taxon>Pezizomycetes</taxon>
        <taxon>Pezizales</taxon>
        <taxon>Pyronemataceae</taxon>
        <taxon>Pyronema</taxon>
    </lineage>
</organism>
<dbReference type="Proteomes" id="UP000018144">
    <property type="component" value="Unassembled WGS sequence"/>
</dbReference>
<name>U4L0N1_PYROM</name>
<accession>U4L0N1</accession>